<reference evidence="1 2" key="1">
    <citation type="submission" date="2011-07" db="EMBL/GenBank/DDBJ databases">
        <title>The Genome Sequence of Prevotella oulorum F0390.</title>
        <authorList>
            <consortium name="The Broad Institute Genome Sequencing Platform"/>
            <consortium name="The Broad Institute Genome Sequencing Center for Infectious Disease"/>
            <person name="Earl A."/>
            <person name="Ward D."/>
            <person name="Feldgarden M."/>
            <person name="Gevers D."/>
            <person name="Izard J."/>
            <person name="Ganesan A."/>
            <person name="Baranova O.V."/>
            <person name="Blanton J.M."/>
            <person name="Tanner A.C."/>
            <person name="Dewhirst F.E."/>
            <person name="Young S.K."/>
            <person name="Zeng Q."/>
            <person name="Gargeya S."/>
            <person name="Fitzgerald M."/>
            <person name="Haas B."/>
            <person name="Abouelleil A."/>
            <person name="Alvarado L."/>
            <person name="Arachchi H.M."/>
            <person name="Berlin A."/>
            <person name="Brown A."/>
            <person name="Chapman S.B."/>
            <person name="Chen Z."/>
            <person name="Dunbar C."/>
            <person name="Freedman E."/>
            <person name="Gearin G."/>
            <person name="Gellesch M."/>
            <person name="Goldberg J."/>
            <person name="Griggs A."/>
            <person name="Gujja S."/>
            <person name="Heiman D."/>
            <person name="Howarth C."/>
            <person name="Larson L."/>
            <person name="Lui A."/>
            <person name="MacDonald P.J.P."/>
            <person name="Mehta T."/>
            <person name="Montmayeur A."/>
            <person name="Murphy C."/>
            <person name="Neiman D."/>
            <person name="Pearson M."/>
            <person name="Priest M."/>
            <person name="Roberts A."/>
            <person name="Saif S."/>
            <person name="Shea T."/>
            <person name="Shenoy N."/>
            <person name="Sisk P."/>
            <person name="Stolte C."/>
            <person name="Sykes S."/>
            <person name="Wortman J."/>
            <person name="Nusbaum C."/>
            <person name="Birren B."/>
        </authorList>
    </citation>
    <scope>NUCLEOTIDE SEQUENCE [LARGE SCALE GENOMIC DNA]</scope>
    <source>
        <strain evidence="1 2">F0390</strain>
    </source>
</reference>
<organism evidence="1 2">
    <name type="scientific">Segatella oulorum F0390</name>
    <dbReference type="NCBI Taxonomy" id="702438"/>
    <lineage>
        <taxon>Bacteria</taxon>
        <taxon>Pseudomonadati</taxon>
        <taxon>Bacteroidota</taxon>
        <taxon>Bacteroidia</taxon>
        <taxon>Bacteroidales</taxon>
        <taxon>Prevotellaceae</taxon>
        <taxon>Segatella</taxon>
    </lineage>
</organism>
<accession>G1W945</accession>
<keyword evidence="2" id="KW-1185">Reference proteome</keyword>
<dbReference type="PATRIC" id="fig|702438.4.peg.354"/>
<dbReference type="AlphaFoldDB" id="G1W945"/>
<protein>
    <submittedName>
        <fullName evidence="1">Uncharacterized protein</fullName>
    </submittedName>
</protein>
<gene>
    <name evidence="1" type="ORF">HMPREF9431_00346</name>
</gene>
<comment type="caution">
    <text evidence="1">The sequence shown here is derived from an EMBL/GenBank/DDBJ whole genome shotgun (WGS) entry which is preliminary data.</text>
</comment>
<dbReference type="Proteomes" id="UP000005141">
    <property type="component" value="Unassembled WGS sequence"/>
</dbReference>
<dbReference type="HOGENOM" id="CLU_3331479_0_0_10"/>
<proteinExistence type="predicted"/>
<sequence>MKNNNNLPRYATSRKASEAQKAIARAMELENNHRLCFA</sequence>
<name>G1W945_9BACT</name>
<dbReference type="EMBL" id="ADGI01000015">
    <property type="protein sequence ID" value="EGV34386.1"/>
    <property type="molecule type" value="Genomic_DNA"/>
</dbReference>
<evidence type="ECO:0000313" key="1">
    <source>
        <dbReference type="EMBL" id="EGV34386.1"/>
    </source>
</evidence>
<evidence type="ECO:0000313" key="2">
    <source>
        <dbReference type="Proteomes" id="UP000005141"/>
    </source>
</evidence>